<keyword evidence="2" id="KW-0378">Hydrolase</keyword>
<dbReference type="SUPFAM" id="SSF81296">
    <property type="entry name" value="E set domains"/>
    <property type="match status" value="1"/>
</dbReference>
<dbReference type="Proteomes" id="UP000482209">
    <property type="component" value="Unassembled WGS sequence"/>
</dbReference>
<dbReference type="InterPro" id="IPR045857">
    <property type="entry name" value="O16G_dom_2"/>
</dbReference>
<dbReference type="CDD" id="cd11338">
    <property type="entry name" value="AmyAc_CMD"/>
    <property type="match status" value="1"/>
</dbReference>
<dbReference type="EMBL" id="VUMT01000007">
    <property type="protein sequence ID" value="MSS63421.1"/>
    <property type="molecule type" value="Genomic_DNA"/>
</dbReference>
<comment type="caution">
    <text evidence="5">The sequence shown here is derived from an EMBL/GenBank/DDBJ whole genome shotgun (WGS) entry which is preliminary data.</text>
</comment>
<dbReference type="SUPFAM" id="SSF51445">
    <property type="entry name" value="(Trans)glycosidases"/>
    <property type="match status" value="1"/>
</dbReference>
<evidence type="ECO:0000256" key="1">
    <source>
        <dbReference type="ARBA" id="ARBA00008061"/>
    </source>
</evidence>
<feature type="domain" description="Glycosyl hydrolase family 13 catalytic" evidence="4">
    <location>
        <begin position="145"/>
        <end position="507"/>
    </location>
</feature>
<gene>
    <name evidence="5" type="ORF">FYJ58_05960</name>
</gene>
<dbReference type="Pfam" id="PF02903">
    <property type="entry name" value="Alpha-amylase_N"/>
    <property type="match status" value="1"/>
</dbReference>
<sequence length="585" mass="69793">MEFGAIYHRASDNYCYPLNEEELIINLKTGYDIERVYLYYGDPYSSGIMGGAEKWNGIREEIYYKKRLKHHIWWTTTLRPRYKRCKYYFELHTKTECVYYFEDGFYTKEEIEKQEKSPSYFTFPWMNPIDINKTPDWVNETIWYQIFPERYCNGNPAINPKGVKQWKYEKTGVYDYYGGDISGIDSKLDYLHNLGITGIYFTPLFEADSNHKYNTKDYYKVDSHFGTNEELKQLVKHAHQKGIRVMFDGVFNHTGTDFFAWRDVMEKGEKSRYYNWYMLNQWPVDEETSTEDGRYYTFAFASHMPKLNTNCEEVIEYILNVVKYWIQQFDIDGLRLDVANEVSHYFLKRLRKMVKKEKPDFYLLGEIWGDSISWLRGDEFDSVMNYPLASGISDYWIYKNWKKEEFEHAINRCFTMYMQQTNDVLFNLLDSHDTNRLMDKVKEKDIFYQQLAVLYTMPGSPCIYYGTEIAMEGAHDPDCRRCMPWEEIEKGTYDEEIEQIKTLIKLRKSHAALRSRNFHFPNTIDDDRVVEYIKLDGQQSVKVIMNCGEHAVLIKEEGKVVYNRNLVGNQLKKNGIVIIELKEKV</sequence>
<comment type="similarity">
    <text evidence="1">Belongs to the glycosyl hydrolase 13 family.</text>
</comment>
<keyword evidence="3 5" id="KW-0326">Glycosidase</keyword>
<evidence type="ECO:0000256" key="3">
    <source>
        <dbReference type="ARBA" id="ARBA00023295"/>
    </source>
</evidence>
<reference evidence="5 6" key="1">
    <citation type="submission" date="2019-08" db="EMBL/GenBank/DDBJ databases">
        <title>In-depth cultivation of the pig gut microbiome towards novel bacterial diversity and tailored functional studies.</title>
        <authorList>
            <person name="Wylensek D."/>
            <person name="Hitch T.C.A."/>
            <person name="Clavel T."/>
        </authorList>
    </citation>
    <scope>NUCLEOTIDE SEQUENCE [LARGE SCALE GENOMIC DNA]</scope>
    <source>
        <strain evidence="5 6">WCA-693-APC-MOT-I</strain>
    </source>
</reference>
<evidence type="ECO:0000259" key="4">
    <source>
        <dbReference type="SMART" id="SM00642"/>
    </source>
</evidence>
<dbReference type="InterPro" id="IPR004185">
    <property type="entry name" value="Glyco_hydro_13_lg-like_dom"/>
</dbReference>
<evidence type="ECO:0000313" key="6">
    <source>
        <dbReference type="Proteomes" id="UP000482209"/>
    </source>
</evidence>
<dbReference type="PANTHER" id="PTHR10357">
    <property type="entry name" value="ALPHA-AMYLASE FAMILY MEMBER"/>
    <property type="match status" value="1"/>
</dbReference>
<dbReference type="CDD" id="cd02857">
    <property type="entry name" value="E_set_CDase_PDE_N"/>
    <property type="match status" value="1"/>
</dbReference>
<proteinExistence type="inferred from homology"/>
<protein>
    <submittedName>
        <fullName evidence="5">Alpha-glycosidase</fullName>
    </submittedName>
</protein>
<dbReference type="InterPro" id="IPR006047">
    <property type="entry name" value="GH13_cat_dom"/>
</dbReference>
<dbReference type="Gene3D" id="3.90.400.10">
    <property type="entry name" value="Oligo-1,6-glucosidase, Domain 2"/>
    <property type="match status" value="1"/>
</dbReference>
<dbReference type="Gene3D" id="2.60.40.10">
    <property type="entry name" value="Immunoglobulins"/>
    <property type="match status" value="1"/>
</dbReference>
<name>A0A6L5XY91_9FIRM</name>
<accession>A0A6L5XY91</accession>
<dbReference type="GO" id="GO:0004553">
    <property type="term" value="F:hydrolase activity, hydrolyzing O-glycosyl compounds"/>
    <property type="evidence" value="ECO:0007669"/>
    <property type="project" value="InterPro"/>
</dbReference>
<keyword evidence="6" id="KW-1185">Reference proteome</keyword>
<dbReference type="Pfam" id="PF00128">
    <property type="entry name" value="Alpha-amylase"/>
    <property type="match status" value="1"/>
</dbReference>
<dbReference type="InterPro" id="IPR013783">
    <property type="entry name" value="Ig-like_fold"/>
</dbReference>
<dbReference type="GO" id="GO:0005975">
    <property type="term" value="P:carbohydrate metabolic process"/>
    <property type="evidence" value="ECO:0007669"/>
    <property type="project" value="InterPro"/>
</dbReference>
<dbReference type="InterPro" id="IPR017853">
    <property type="entry name" value="GH"/>
</dbReference>
<evidence type="ECO:0000313" key="5">
    <source>
        <dbReference type="EMBL" id="MSS63421.1"/>
    </source>
</evidence>
<dbReference type="InterPro" id="IPR014756">
    <property type="entry name" value="Ig_E-set"/>
</dbReference>
<dbReference type="Gene3D" id="3.20.20.80">
    <property type="entry name" value="Glycosidases"/>
    <property type="match status" value="1"/>
</dbReference>
<dbReference type="SMART" id="SM00642">
    <property type="entry name" value="Aamy"/>
    <property type="match status" value="1"/>
</dbReference>
<organism evidence="5 6">
    <name type="scientific">Velocimicrobium porci</name>
    <dbReference type="NCBI Taxonomy" id="2606634"/>
    <lineage>
        <taxon>Bacteria</taxon>
        <taxon>Bacillati</taxon>
        <taxon>Bacillota</taxon>
        <taxon>Clostridia</taxon>
        <taxon>Lachnospirales</taxon>
        <taxon>Lachnospiraceae</taxon>
        <taxon>Velocimicrobium</taxon>
    </lineage>
</organism>
<dbReference type="AlphaFoldDB" id="A0A6L5XY91"/>
<dbReference type="PANTHER" id="PTHR10357:SF210">
    <property type="entry name" value="MALTODEXTRIN GLUCOSIDASE"/>
    <property type="match status" value="1"/>
</dbReference>
<dbReference type="RefSeq" id="WP_154518719.1">
    <property type="nucleotide sequence ID" value="NZ_VUMT01000007.1"/>
</dbReference>
<evidence type="ECO:0000256" key="2">
    <source>
        <dbReference type="ARBA" id="ARBA00022801"/>
    </source>
</evidence>